<organism evidence="2 3">
    <name type="scientific">Algoriphagus aquimarinus</name>
    <dbReference type="NCBI Taxonomy" id="237018"/>
    <lineage>
        <taxon>Bacteria</taxon>
        <taxon>Pseudomonadati</taxon>
        <taxon>Bacteroidota</taxon>
        <taxon>Cytophagia</taxon>
        <taxon>Cytophagales</taxon>
        <taxon>Cyclobacteriaceae</taxon>
        <taxon>Algoriphagus</taxon>
    </lineage>
</organism>
<dbReference type="Proteomes" id="UP000198790">
    <property type="component" value="Unassembled WGS sequence"/>
</dbReference>
<dbReference type="RefSeq" id="WP_092894466.1">
    <property type="nucleotide sequence ID" value="NZ_FOKK01000001.1"/>
</dbReference>
<protein>
    <submittedName>
        <fullName evidence="2">Uncharacterized protein</fullName>
    </submittedName>
</protein>
<keyword evidence="1" id="KW-1133">Transmembrane helix</keyword>
<name>A0A1I0VUX1_9BACT</name>
<sequence length="88" mass="10507">MKKNQSKRPAPKKPAPFIYRSFFNFWLAIVLPATLTALVVSKLYYNNTINFEPLKEPSTWLYFAILQVFLGFFTYLWVFRIKSKEYKS</sequence>
<dbReference type="OrthoDB" id="826027at2"/>
<proteinExistence type="predicted"/>
<reference evidence="2 3" key="1">
    <citation type="submission" date="2016-10" db="EMBL/GenBank/DDBJ databases">
        <authorList>
            <person name="de Groot N.N."/>
        </authorList>
    </citation>
    <scope>NUCLEOTIDE SEQUENCE [LARGE SCALE GENOMIC DNA]</scope>
    <source>
        <strain evidence="2 3">DSM 23399</strain>
    </source>
</reference>
<dbReference type="AlphaFoldDB" id="A0A1I0VUX1"/>
<accession>A0A1I0VUX1</accession>
<keyword evidence="3" id="KW-1185">Reference proteome</keyword>
<evidence type="ECO:0000313" key="2">
    <source>
        <dbReference type="EMBL" id="SFA79753.1"/>
    </source>
</evidence>
<dbReference type="EMBL" id="FOKK01000001">
    <property type="protein sequence ID" value="SFA79753.1"/>
    <property type="molecule type" value="Genomic_DNA"/>
</dbReference>
<keyword evidence="1" id="KW-0812">Transmembrane</keyword>
<evidence type="ECO:0000313" key="3">
    <source>
        <dbReference type="Proteomes" id="UP000198790"/>
    </source>
</evidence>
<keyword evidence="1" id="KW-0472">Membrane</keyword>
<feature type="transmembrane region" description="Helical" evidence="1">
    <location>
        <begin position="21"/>
        <end position="40"/>
    </location>
</feature>
<gene>
    <name evidence="2" type="ORF">SAMN04489723_101373</name>
</gene>
<evidence type="ECO:0000256" key="1">
    <source>
        <dbReference type="SAM" id="Phobius"/>
    </source>
</evidence>
<dbReference type="STRING" id="237018.SAMN04489723_101373"/>
<feature type="transmembrane region" description="Helical" evidence="1">
    <location>
        <begin position="60"/>
        <end position="79"/>
    </location>
</feature>